<name>A0AAV9TZV0_9PEZI</name>
<proteinExistence type="predicted"/>
<reference evidence="1 2" key="1">
    <citation type="submission" date="2019-10" db="EMBL/GenBank/DDBJ databases">
        <authorList>
            <person name="Palmer J.M."/>
        </authorList>
    </citation>
    <scope>NUCLEOTIDE SEQUENCE [LARGE SCALE GENOMIC DNA]</scope>
    <source>
        <strain evidence="1 2">TWF696</strain>
    </source>
</reference>
<sequence>MAAAHPFGKLPFELVREICLDLDKRSVKALRQAYPAAAVPAAAGAVLFETIALRLSARCWSLAAFEQAQLPRDYRLRMLRYVRTLVVDTRYIYIDTDPLAAPEQSGCAALHASRLEKAAVAREDMKVSAAEYNAFFRVLSRTLAGAEHVRRVKWRTSHICPSDLRWRISCLLGRPANYTFSFSLETYKLTDFGDYFSSLSYLHYLDIRRGAPSDDHLNISQSDITAIAGTVRRSPALRGFGLYFDTDYVDYHSGFREHWRHDRLRPLLSALELRGDTLEWLKGSIGWGLIRTLDWSKMTALKNLDALWSCVCFRGLEEPETASKLYGGLTAAGVHLRRFTTNAYRPSTHEYLLQHALNGGAAMLTEIFIDNGFHGPDALLIPKRFWTEVVPLYANTLRRLSIAHGNRTPWCWRGPEENYAKDALLKCRRLEELAIGFCDKRVCYLGDMIEQLVRACPRLRLIDMIFSYTVLDLLRTMDVLAVWSSMDRVYANRRLDLCYQHRSCSFYKFPVKHAGDADPPMSFDYLVQRWRLRLSEDGDYRFERQEDEYFFNDMTEVSDCCKQPLFARDFLSVV</sequence>
<comment type="caution">
    <text evidence="1">The sequence shown here is derived from an EMBL/GenBank/DDBJ whole genome shotgun (WGS) entry which is preliminary data.</text>
</comment>
<dbReference type="EMBL" id="JAVHNQ010000017">
    <property type="protein sequence ID" value="KAK6330468.1"/>
    <property type="molecule type" value="Genomic_DNA"/>
</dbReference>
<evidence type="ECO:0000313" key="1">
    <source>
        <dbReference type="EMBL" id="KAK6330468.1"/>
    </source>
</evidence>
<organism evidence="1 2">
    <name type="scientific">Orbilia brochopaga</name>
    <dbReference type="NCBI Taxonomy" id="3140254"/>
    <lineage>
        <taxon>Eukaryota</taxon>
        <taxon>Fungi</taxon>
        <taxon>Dikarya</taxon>
        <taxon>Ascomycota</taxon>
        <taxon>Pezizomycotina</taxon>
        <taxon>Orbiliomycetes</taxon>
        <taxon>Orbiliales</taxon>
        <taxon>Orbiliaceae</taxon>
        <taxon>Orbilia</taxon>
    </lineage>
</organism>
<gene>
    <name evidence="1" type="ORF">TWF696_003359</name>
</gene>
<evidence type="ECO:0000313" key="2">
    <source>
        <dbReference type="Proteomes" id="UP001375240"/>
    </source>
</evidence>
<evidence type="ECO:0008006" key="3">
    <source>
        <dbReference type="Google" id="ProtNLM"/>
    </source>
</evidence>
<protein>
    <recommendedName>
        <fullName evidence="3">F-box domain-containing protein</fullName>
    </recommendedName>
</protein>
<accession>A0AAV9TZV0</accession>
<dbReference type="AlphaFoldDB" id="A0AAV9TZV0"/>
<dbReference type="Proteomes" id="UP001375240">
    <property type="component" value="Unassembled WGS sequence"/>
</dbReference>
<keyword evidence="2" id="KW-1185">Reference proteome</keyword>